<evidence type="ECO:0000313" key="1">
    <source>
        <dbReference type="EMBL" id="BAU27330.1"/>
    </source>
</evidence>
<gene>
    <name evidence="1" type="ORF">CB4_01504</name>
</gene>
<evidence type="ECO:0000313" key="2">
    <source>
        <dbReference type="Proteomes" id="UP000217696"/>
    </source>
</evidence>
<dbReference type="PROSITE" id="PS51257">
    <property type="entry name" value="PROKAR_LIPOPROTEIN"/>
    <property type="match status" value="1"/>
</dbReference>
<proteinExistence type="predicted"/>
<dbReference type="RefSeq" id="WP_096464574.1">
    <property type="nucleotide sequence ID" value="NZ_AP017312.1"/>
</dbReference>
<protein>
    <submittedName>
        <fullName evidence="1">Putative thiamine biosynthesis protein</fullName>
    </submittedName>
</protein>
<dbReference type="Proteomes" id="UP000217696">
    <property type="component" value="Chromosome"/>
</dbReference>
<dbReference type="PANTHER" id="PTHR31528:SF3">
    <property type="entry name" value="THIAMINE BIOSYNTHESIS PROTEIN HI_0357-RELATED"/>
    <property type="match status" value="1"/>
</dbReference>
<organism evidence="1 2">
    <name type="scientific">Aneurinibacillus soli</name>
    <dbReference type="NCBI Taxonomy" id="1500254"/>
    <lineage>
        <taxon>Bacteria</taxon>
        <taxon>Bacillati</taxon>
        <taxon>Bacillota</taxon>
        <taxon>Bacilli</taxon>
        <taxon>Bacillales</taxon>
        <taxon>Paenibacillaceae</taxon>
        <taxon>Aneurinibacillus group</taxon>
        <taxon>Aneurinibacillus</taxon>
    </lineage>
</organism>
<accession>A0A0U5AYI9</accession>
<sequence length="340" mass="37583">MQKNYVYKMLLVFVSAMLLLAGCGGGSQTGPAKQEGAQDKPKEKLTIMLDWYPNAVHSFLYTAMKKGYFAEEGIDLDIQMPAETNDPLRMAAANKIDLAFTYQPAVAIARSEGVPVKSIAAVVRHPLNVVLVPKNSSIHSPKDFAGKKIGYPSMPLDEVNIQTMMEKDGADFKQAKMTDIGFDIISALATNRVDAVIGGYKNHEQILLDKKGFPVRAINLSDYGVPDSSELVIAASDKTIADKKDLLARFWKAASKGQDYVLNHKQEGLGYLLANEKKEFPLEKDVEEKSLDILLPLMNEQGQSFGTQSADQWTKVVEWLKKNKQVKPDVKPEDCFTALP</sequence>
<dbReference type="InterPro" id="IPR027939">
    <property type="entry name" value="NMT1/THI5"/>
</dbReference>
<dbReference type="Pfam" id="PF09084">
    <property type="entry name" value="NMT1"/>
    <property type="match status" value="1"/>
</dbReference>
<dbReference type="InterPro" id="IPR015168">
    <property type="entry name" value="SsuA/THI5"/>
</dbReference>
<dbReference type="SUPFAM" id="SSF53850">
    <property type="entry name" value="Periplasmic binding protein-like II"/>
    <property type="match status" value="1"/>
</dbReference>
<dbReference type="AlphaFoldDB" id="A0A0U5AYI9"/>
<dbReference type="KEGG" id="asoc:CB4_01504"/>
<dbReference type="PANTHER" id="PTHR31528">
    <property type="entry name" value="4-AMINO-5-HYDROXYMETHYL-2-METHYLPYRIMIDINE PHOSPHATE SYNTHASE THI11-RELATED"/>
    <property type="match status" value="1"/>
</dbReference>
<dbReference type="GO" id="GO:0009228">
    <property type="term" value="P:thiamine biosynthetic process"/>
    <property type="evidence" value="ECO:0007669"/>
    <property type="project" value="InterPro"/>
</dbReference>
<dbReference type="OrthoDB" id="9815602at2"/>
<reference evidence="1 2" key="1">
    <citation type="submission" date="2015-12" db="EMBL/GenBank/DDBJ databases">
        <title>Genome sequence of Aneurinibacillus soli.</title>
        <authorList>
            <person name="Lee J.S."/>
            <person name="Lee K.C."/>
            <person name="Kim K.K."/>
            <person name="Lee B.W."/>
        </authorList>
    </citation>
    <scope>NUCLEOTIDE SEQUENCE [LARGE SCALE GENOMIC DNA]</scope>
    <source>
        <strain evidence="1 2">CB4</strain>
    </source>
</reference>
<name>A0A0U5AYI9_9BACL</name>
<dbReference type="Gene3D" id="3.40.190.10">
    <property type="entry name" value="Periplasmic binding protein-like II"/>
    <property type="match status" value="2"/>
</dbReference>
<dbReference type="EMBL" id="AP017312">
    <property type="protein sequence ID" value="BAU27330.1"/>
    <property type="molecule type" value="Genomic_DNA"/>
</dbReference>
<keyword evidence="2" id="KW-1185">Reference proteome</keyword>